<keyword evidence="1" id="KW-0732">Signal</keyword>
<gene>
    <name evidence="2" type="ORF">NCTC10723_00772</name>
</gene>
<proteinExistence type="predicted"/>
<organism evidence="2 3">
    <name type="scientific">Fusobacterium necrogenes</name>
    <dbReference type="NCBI Taxonomy" id="858"/>
    <lineage>
        <taxon>Bacteria</taxon>
        <taxon>Fusobacteriati</taxon>
        <taxon>Fusobacteriota</taxon>
        <taxon>Fusobacteriia</taxon>
        <taxon>Fusobacteriales</taxon>
        <taxon>Fusobacteriaceae</taxon>
        <taxon>Fusobacterium</taxon>
    </lineage>
</organism>
<sequence length="195" mass="20325">MRKKLLMGVVGLLSCSAIVLAIGTDGMGVEGIGQNGSRTEVKVRANVVAGVAVNEAEPIDFGNLVRGANVYTENEMIDSLKPGRVVFRADQGMLGSGRVHANLEKDTTNLTWRNGNGSNGEGSVMEIRNVTVRGLGTAPEPIDLNGNGEAEKILTGHFTAYDNGNGGIDKTGGNLGTNQKLGAYIGTVIVEATIK</sequence>
<feature type="chain" id="PRO_5016673208" evidence="1">
    <location>
        <begin position="22"/>
        <end position="195"/>
    </location>
</feature>
<dbReference type="PROSITE" id="PS51257">
    <property type="entry name" value="PROKAR_LIPOPROTEIN"/>
    <property type="match status" value="1"/>
</dbReference>
<name>A0A377GXJ3_9FUSO</name>
<evidence type="ECO:0000256" key="1">
    <source>
        <dbReference type="SAM" id="SignalP"/>
    </source>
</evidence>
<dbReference type="EMBL" id="UGGU01000003">
    <property type="protein sequence ID" value="STO31324.1"/>
    <property type="molecule type" value="Genomic_DNA"/>
</dbReference>
<evidence type="ECO:0000313" key="2">
    <source>
        <dbReference type="EMBL" id="STO31324.1"/>
    </source>
</evidence>
<keyword evidence="3" id="KW-1185">Reference proteome</keyword>
<accession>A0A377GXJ3</accession>
<dbReference type="RefSeq" id="WP_115269533.1">
    <property type="nucleotide sequence ID" value="NZ_UGGU01000003.1"/>
</dbReference>
<dbReference type="AlphaFoldDB" id="A0A377GXJ3"/>
<feature type="signal peptide" evidence="1">
    <location>
        <begin position="1"/>
        <end position="21"/>
    </location>
</feature>
<dbReference type="OrthoDB" id="9928219at2"/>
<evidence type="ECO:0000313" key="3">
    <source>
        <dbReference type="Proteomes" id="UP000255328"/>
    </source>
</evidence>
<dbReference type="Proteomes" id="UP000255328">
    <property type="component" value="Unassembled WGS sequence"/>
</dbReference>
<reference evidence="2 3" key="1">
    <citation type="submission" date="2018-06" db="EMBL/GenBank/DDBJ databases">
        <authorList>
            <consortium name="Pathogen Informatics"/>
            <person name="Doyle S."/>
        </authorList>
    </citation>
    <scope>NUCLEOTIDE SEQUENCE [LARGE SCALE GENOMIC DNA]</scope>
    <source>
        <strain evidence="2 3">NCTC10723</strain>
    </source>
</reference>
<protein>
    <submittedName>
        <fullName evidence="2">Uncharacterized protein</fullName>
    </submittedName>
</protein>